<sequence length="1627" mass="177267">MGLLRQTGTLIHKNITILTRHPISLVFFAFLLPIGLSIFYSFSQNLLTPPVTYGEGDVHPIRSLTEALRESQYRHRIVFVNSGLEDGPIDRVIDSLASEAQAVDGFEVLRRQDQSALNVDCEPGSRAVTDCFGAVVFHGSPSEGSPGLWNYTILHDGATSGFRIHVNSNTNDQDLYLLPLQKAVDAAIASVTTSNSSSSSSGPQPTDLSDTINRFPFTSLTPEELRERVRELFQSSIINFLGITYLAMVAFVTYHLTGFIASERETGMIRLVDAMMPVKRRWMAQLARIVSYHAAFDLFYLFGWIVSAIVVRASLFTNTSAGIVVVYNILSGFAMVSFSILVASFFAKAQLSGVTSLLTTILLGILAQALTAPKAASVIILSVLFAPCNYVYFIISLARCERQRMPMNLLETPPESTFNVPPIVLLVLIILQIFAYAALALLVEARLHGTAAKGRTVHYTGPVGSDERMAVRLNAFTKLYPPSFAERMFSFISKPRQTVRAVDGLTLDIPRGTIVALLGANGSGKSTTLDAIAGMGRLTSGTIAIDGRGGLGIAPQKNVLWDELTVEEHLKIFNRLKSPGQTATKEEIRELIRSVDLDAKRRSLSKTLSGGQKRKLQLGMMLTGGSEVCCVDEVSSGVDPLSRRKIWDILLAERGRRTIILTTHFLDEADILADHISILSKGTLRASGSSVELKNTLGAGYRVHITKEHGLQDGPAVAGVRKQISFDNISYLAPSSALAAEVIRTLEANGIVDYSFSGPTIEDVFLHLAEEVKDETEVESAGDSTAEKVADADPSQGPGTGLELVDGRPIGYMRQAFVMYRKRWTIWKTNWLPFAAALIIPIVAAGLTTFFIQGESAPTCGPPDTNFTDESEGFDFGAFELGFVIGPSSKFNLASAAQVLGGAFLAGGSTNGGNDAGLLSQVFLQNTTEVDSFADFRQEVIDRRTEVRPAGLWLGDDNDPPTLAYLGNRGGFLNALLGQNMLDMLLTNVSISTQYAPLEIPWSDQNTDSLQLVVYFALALCIYPGFFALYPAMERRNQVRALQYSNGVRPVPLWLAYLFFDYSLVLLSSAVVIILWATLSDIWYHVAYIFAVLILYGLASVLLAYNISLFSRTQLAAYANVAMYQVLIFLAYIIAFFFTFTAAPIEELDRSLLLVHFVVSIFAPIGSVTRALFLALNLFSTACNEDVLAPNPGGLLQYGGPLLYLAIQSLVLFGLLLWFDSASPGGSISRLFRKKRDEATEAVADDDEVANELVRVTSTAAENDGLRLQHLTKSFGKMTAVDNVTFGIKKGEVFALLGPNGAGKSTLISMIRGDLKPSRNGGDIFVENNSVISNLAAARASLGVCPQHDALDQMTVREHLEFYARMRGIPDINVNVETVFAAVGLQAFATRMAYALSGGNKRKLSLGIALMGNPAVVLLDEPSSGLDAAAKRIMWKTLAATVSGRSILLTTHSMEEASALASRTGIMARRMLAMGTIDGLRQRFGDALHVHLVSKTAPHTEEKETEQVRGWVSEMFPSAVFDKTYHGQMRFSVSASEVVDIFRSRNTAQISSAGDDVSTSALGKLVVLLEEKKDDLGVQHYSVSPTTLDQVFLTIVGRHNVQEEGYKADTSRTWVSWVRRSMCLPPK</sequence>
<keyword evidence="7 13" id="KW-0067">ATP-binding</keyword>
<dbReference type="InterPro" id="IPR017871">
    <property type="entry name" value="ABC_transporter-like_CS"/>
</dbReference>
<evidence type="ECO:0000256" key="4">
    <source>
        <dbReference type="ARBA" id="ARBA00022692"/>
    </source>
</evidence>
<feature type="region of interest" description="Disordered" evidence="10">
    <location>
        <begin position="193"/>
        <end position="212"/>
    </location>
</feature>
<feature type="transmembrane region" description="Helical" evidence="11">
    <location>
        <begin position="236"/>
        <end position="256"/>
    </location>
</feature>
<feature type="transmembrane region" description="Helical" evidence="11">
    <location>
        <begin position="1200"/>
        <end position="1219"/>
    </location>
</feature>
<dbReference type="Pfam" id="PF12698">
    <property type="entry name" value="ABC2_membrane_3"/>
    <property type="match status" value="1"/>
</dbReference>
<dbReference type="PANTHER" id="PTHR19229">
    <property type="entry name" value="ATP-BINDING CASSETTE TRANSPORTER SUBFAMILY A ABCA"/>
    <property type="match status" value="1"/>
</dbReference>
<protein>
    <submittedName>
        <fullName evidence="13">Retinal-specific ATP-binding cassette transporter</fullName>
    </submittedName>
</protein>
<dbReference type="FunFam" id="3.40.50.300:FF:001344">
    <property type="entry name" value="Related to ABC transporter"/>
    <property type="match status" value="1"/>
</dbReference>
<dbReference type="CDD" id="cd03263">
    <property type="entry name" value="ABC_subfamily_A"/>
    <property type="match status" value="2"/>
</dbReference>
<comment type="caution">
    <text evidence="13">The sequence shown here is derived from an EMBL/GenBank/DDBJ whole genome shotgun (WGS) entry which is preliminary data.</text>
</comment>
<keyword evidence="6" id="KW-0547">Nucleotide-binding</keyword>
<dbReference type="Gene3D" id="3.40.50.300">
    <property type="entry name" value="P-loop containing nucleotide triphosphate hydrolases"/>
    <property type="match status" value="2"/>
</dbReference>
<dbReference type="GO" id="GO:0016887">
    <property type="term" value="F:ATP hydrolysis activity"/>
    <property type="evidence" value="ECO:0007669"/>
    <property type="project" value="InterPro"/>
</dbReference>
<comment type="subcellular location">
    <subcellularLocation>
        <location evidence="1">Membrane</location>
        <topology evidence="1">Multi-pass membrane protein</topology>
    </subcellularLocation>
</comment>
<feature type="transmembrane region" description="Helical" evidence="11">
    <location>
        <begin position="23"/>
        <end position="42"/>
    </location>
</feature>
<feature type="compositionally biased region" description="Polar residues" evidence="10">
    <location>
        <begin position="202"/>
        <end position="212"/>
    </location>
</feature>
<dbReference type="InterPro" id="IPR026082">
    <property type="entry name" value="ABCA"/>
</dbReference>
<dbReference type="EMBL" id="JAGPXD010000001">
    <property type="protein sequence ID" value="KAH7375706.1"/>
    <property type="molecule type" value="Genomic_DNA"/>
</dbReference>
<keyword evidence="14" id="KW-1185">Reference proteome</keyword>
<evidence type="ECO:0000256" key="10">
    <source>
        <dbReference type="SAM" id="MobiDB-lite"/>
    </source>
</evidence>
<evidence type="ECO:0000256" key="6">
    <source>
        <dbReference type="ARBA" id="ARBA00022741"/>
    </source>
</evidence>
<dbReference type="FunFam" id="3.40.50.300:FF:001345">
    <property type="entry name" value="Related to ABC transporter"/>
    <property type="match status" value="1"/>
</dbReference>
<gene>
    <name evidence="13" type="ORF">B0T11DRAFT_250049</name>
</gene>
<keyword evidence="9 11" id="KW-0472">Membrane</keyword>
<proteinExistence type="inferred from homology"/>
<evidence type="ECO:0000256" key="2">
    <source>
        <dbReference type="ARBA" id="ARBA00008869"/>
    </source>
</evidence>
<evidence type="ECO:0000256" key="3">
    <source>
        <dbReference type="ARBA" id="ARBA00022448"/>
    </source>
</evidence>
<feature type="transmembrane region" description="Helical" evidence="11">
    <location>
        <begin position="418"/>
        <end position="443"/>
    </location>
</feature>
<feature type="transmembrane region" description="Helical" evidence="11">
    <location>
        <begin position="353"/>
        <end position="371"/>
    </location>
</feature>
<feature type="region of interest" description="Disordered" evidence="10">
    <location>
        <begin position="777"/>
        <end position="801"/>
    </location>
</feature>
<evidence type="ECO:0000259" key="12">
    <source>
        <dbReference type="PROSITE" id="PS50893"/>
    </source>
</evidence>
<evidence type="ECO:0000256" key="11">
    <source>
        <dbReference type="SAM" id="Phobius"/>
    </source>
</evidence>
<dbReference type="SUPFAM" id="SSF52540">
    <property type="entry name" value="P-loop containing nucleoside triphosphate hydrolases"/>
    <property type="match status" value="2"/>
</dbReference>
<dbReference type="InterPro" id="IPR027417">
    <property type="entry name" value="P-loop_NTPase"/>
</dbReference>
<keyword evidence="3" id="KW-0813">Transport</keyword>
<dbReference type="OrthoDB" id="8061355at2759"/>
<evidence type="ECO:0000313" key="14">
    <source>
        <dbReference type="Proteomes" id="UP000813385"/>
    </source>
</evidence>
<dbReference type="PROSITE" id="PS50893">
    <property type="entry name" value="ABC_TRANSPORTER_2"/>
    <property type="match status" value="2"/>
</dbReference>
<dbReference type="InterPro" id="IPR003439">
    <property type="entry name" value="ABC_transporter-like_ATP-bd"/>
</dbReference>
<name>A0A8K0X8A1_9PEZI</name>
<evidence type="ECO:0000256" key="5">
    <source>
        <dbReference type="ARBA" id="ARBA00022737"/>
    </source>
</evidence>
<keyword evidence="4 11" id="KW-0812">Transmembrane</keyword>
<feature type="domain" description="ABC transporter" evidence="12">
    <location>
        <begin position="471"/>
        <end position="706"/>
    </location>
</feature>
<dbReference type="GO" id="GO:0005524">
    <property type="term" value="F:ATP binding"/>
    <property type="evidence" value="ECO:0007669"/>
    <property type="project" value="UniProtKB-KW"/>
</dbReference>
<evidence type="ECO:0000256" key="7">
    <source>
        <dbReference type="ARBA" id="ARBA00022840"/>
    </source>
</evidence>
<dbReference type="SMART" id="SM00382">
    <property type="entry name" value="AAA"/>
    <property type="match status" value="2"/>
</dbReference>
<comment type="similarity">
    <text evidence="2">Belongs to the ABC transporter superfamily. ABCA family.</text>
</comment>
<evidence type="ECO:0000256" key="9">
    <source>
        <dbReference type="ARBA" id="ARBA00023136"/>
    </source>
</evidence>
<dbReference type="PANTHER" id="PTHR19229:SF36">
    <property type="entry name" value="ATP-BINDING CASSETTE SUB-FAMILY A MEMBER 2"/>
    <property type="match status" value="1"/>
</dbReference>
<dbReference type="GO" id="GO:0140359">
    <property type="term" value="F:ABC-type transporter activity"/>
    <property type="evidence" value="ECO:0007669"/>
    <property type="project" value="InterPro"/>
</dbReference>
<accession>A0A8K0X8A1</accession>
<organism evidence="13 14">
    <name type="scientific">Plectosphaerella cucumerina</name>
    <dbReference type="NCBI Taxonomy" id="40658"/>
    <lineage>
        <taxon>Eukaryota</taxon>
        <taxon>Fungi</taxon>
        <taxon>Dikarya</taxon>
        <taxon>Ascomycota</taxon>
        <taxon>Pezizomycotina</taxon>
        <taxon>Sordariomycetes</taxon>
        <taxon>Hypocreomycetidae</taxon>
        <taxon>Glomerellales</taxon>
        <taxon>Plectosphaerellaceae</taxon>
        <taxon>Plectosphaerella</taxon>
    </lineage>
</organism>
<feature type="transmembrane region" description="Helical" evidence="11">
    <location>
        <begin position="323"/>
        <end position="347"/>
    </location>
</feature>
<feature type="transmembrane region" description="Helical" evidence="11">
    <location>
        <begin position="289"/>
        <end position="311"/>
    </location>
</feature>
<feature type="domain" description="ABC transporter" evidence="12">
    <location>
        <begin position="1266"/>
        <end position="1493"/>
    </location>
</feature>
<dbReference type="InterPro" id="IPR013525">
    <property type="entry name" value="ABC2_TM"/>
</dbReference>
<feature type="transmembrane region" description="Helical" evidence="11">
    <location>
        <begin position="378"/>
        <end position="398"/>
    </location>
</feature>
<feature type="transmembrane region" description="Helical" evidence="11">
    <location>
        <begin position="1082"/>
        <end position="1105"/>
    </location>
</feature>
<reference evidence="13" key="1">
    <citation type="journal article" date="2021" name="Nat. Commun.">
        <title>Genetic determinants of endophytism in the Arabidopsis root mycobiome.</title>
        <authorList>
            <person name="Mesny F."/>
            <person name="Miyauchi S."/>
            <person name="Thiergart T."/>
            <person name="Pickel B."/>
            <person name="Atanasova L."/>
            <person name="Karlsson M."/>
            <person name="Huettel B."/>
            <person name="Barry K.W."/>
            <person name="Haridas S."/>
            <person name="Chen C."/>
            <person name="Bauer D."/>
            <person name="Andreopoulos W."/>
            <person name="Pangilinan J."/>
            <person name="LaButti K."/>
            <person name="Riley R."/>
            <person name="Lipzen A."/>
            <person name="Clum A."/>
            <person name="Drula E."/>
            <person name="Henrissat B."/>
            <person name="Kohler A."/>
            <person name="Grigoriev I.V."/>
            <person name="Martin F.M."/>
            <person name="Hacquard S."/>
        </authorList>
    </citation>
    <scope>NUCLEOTIDE SEQUENCE</scope>
    <source>
        <strain evidence="13">MPI-CAGE-AT-0016</strain>
    </source>
</reference>
<feature type="transmembrane region" description="Helical" evidence="11">
    <location>
        <begin position="1117"/>
        <end position="1140"/>
    </location>
</feature>
<evidence type="ECO:0000256" key="1">
    <source>
        <dbReference type="ARBA" id="ARBA00004141"/>
    </source>
</evidence>
<evidence type="ECO:0000313" key="13">
    <source>
        <dbReference type="EMBL" id="KAH7375706.1"/>
    </source>
</evidence>
<feature type="transmembrane region" description="Helical" evidence="11">
    <location>
        <begin position="1054"/>
        <end position="1076"/>
    </location>
</feature>
<evidence type="ECO:0000256" key="8">
    <source>
        <dbReference type="ARBA" id="ARBA00022989"/>
    </source>
</evidence>
<dbReference type="GO" id="GO:0005319">
    <property type="term" value="F:lipid transporter activity"/>
    <property type="evidence" value="ECO:0007669"/>
    <property type="project" value="TreeGrafter"/>
</dbReference>
<dbReference type="Pfam" id="PF00005">
    <property type="entry name" value="ABC_tran"/>
    <property type="match status" value="2"/>
</dbReference>
<dbReference type="GO" id="GO:0016020">
    <property type="term" value="C:membrane"/>
    <property type="evidence" value="ECO:0007669"/>
    <property type="project" value="UniProtKB-SubCell"/>
</dbReference>
<dbReference type="PROSITE" id="PS00211">
    <property type="entry name" value="ABC_TRANSPORTER_1"/>
    <property type="match status" value="2"/>
</dbReference>
<keyword evidence="8 11" id="KW-1133">Transmembrane helix</keyword>
<keyword evidence="5" id="KW-0677">Repeat</keyword>
<dbReference type="Proteomes" id="UP000813385">
    <property type="component" value="Unassembled WGS sequence"/>
</dbReference>
<feature type="transmembrane region" description="Helical" evidence="11">
    <location>
        <begin position="1012"/>
        <end position="1033"/>
    </location>
</feature>
<feature type="transmembrane region" description="Helical" evidence="11">
    <location>
        <begin position="1152"/>
        <end position="1179"/>
    </location>
</feature>
<dbReference type="InterPro" id="IPR003593">
    <property type="entry name" value="AAA+_ATPase"/>
</dbReference>